<dbReference type="Gene3D" id="3.10.50.40">
    <property type="match status" value="1"/>
</dbReference>
<protein>
    <recommendedName>
        <fullName evidence="10">Peptidyl-prolyl cis-trans isomerase</fullName>
        <ecNumber evidence="10">5.2.1.8</ecNumber>
    </recommendedName>
</protein>
<dbReference type="Pfam" id="PF00254">
    <property type="entry name" value="FKBP_C"/>
    <property type="match status" value="1"/>
</dbReference>
<sequence length="154" mass="16767">MTDAVQPKPVVNESSFVTLHYRIRLADSQQVIVSTFEDKPATLSIGAGQLAEGLERCLYGMQAGQRDTFTLPAGSGYGDINPDLYRPVTKALLSKYAEEGTTFEPGEFVHFPAPDGGQFAGTVVEEREDDILFDFNHPLAGKALTFEVQLIGVL</sequence>
<evidence type="ECO:0000256" key="4">
    <source>
        <dbReference type="ARBA" id="ARBA00022490"/>
    </source>
</evidence>
<dbReference type="InterPro" id="IPR048261">
    <property type="entry name" value="SlpA/SlyD-like_ins_sf"/>
</dbReference>
<evidence type="ECO:0000256" key="10">
    <source>
        <dbReference type="RuleBase" id="RU003915"/>
    </source>
</evidence>
<comment type="function">
    <text evidence="8">Also involved in hydrogenase metallocenter assembly, probably by participating in the nickel insertion step. This function in hydrogenase biosynthesis requires chaperone activity and the presence of the metal-binding domain, but not PPIase activity.</text>
</comment>
<dbReference type="EMBL" id="AP028947">
    <property type="protein sequence ID" value="BET25406.1"/>
    <property type="molecule type" value="Genomic_DNA"/>
</dbReference>
<proteinExistence type="inferred from homology"/>
<dbReference type="SUPFAM" id="SSF54534">
    <property type="entry name" value="FKBP-like"/>
    <property type="match status" value="1"/>
</dbReference>
<accession>A0AA86MCY6</accession>
<keyword evidence="5 9" id="KW-0697">Rotamase</keyword>
<feature type="domain" description="PPIase FKBP-type" evidence="11">
    <location>
        <begin position="14"/>
        <end position="79"/>
    </location>
</feature>
<evidence type="ECO:0000256" key="7">
    <source>
        <dbReference type="ARBA" id="ARBA00023235"/>
    </source>
</evidence>
<dbReference type="Proteomes" id="UP001329151">
    <property type="component" value="Chromosome"/>
</dbReference>
<comment type="catalytic activity">
    <reaction evidence="1 9 10">
        <text>[protein]-peptidylproline (omega=180) = [protein]-peptidylproline (omega=0)</text>
        <dbReference type="Rhea" id="RHEA:16237"/>
        <dbReference type="Rhea" id="RHEA-COMP:10747"/>
        <dbReference type="Rhea" id="RHEA-COMP:10748"/>
        <dbReference type="ChEBI" id="CHEBI:83833"/>
        <dbReference type="ChEBI" id="CHEBI:83834"/>
        <dbReference type="EC" id="5.2.1.8"/>
    </reaction>
</comment>
<evidence type="ECO:0000256" key="6">
    <source>
        <dbReference type="ARBA" id="ARBA00023186"/>
    </source>
</evidence>
<dbReference type="AlphaFoldDB" id="A0AA86MCY6"/>
<dbReference type="GO" id="GO:0005737">
    <property type="term" value="C:cytoplasm"/>
    <property type="evidence" value="ECO:0007669"/>
    <property type="project" value="UniProtKB-SubCell"/>
</dbReference>
<keyword evidence="4" id="KW-0963">Cytoplasm</keyword>
<comment type="subcellular location">
    <subcellularLocation>
        <location evidence="2">Cytoplasm</location>
    </subcellularLocation>
</comment>
<keyword evidence="6" id="KW-0143">Chaperone</keyword>
<gene>
    <name evidence="12" type="ORF">RGQ30_09070</name>
</gene>
<name>A0AA86MCY6_9BURK</name>
<reference evidence="12 13" key="1">
    <citation type="submission" date="2023-10" db="EMBL/GenBank/DDBJ databases">
        <title>Complete Genome Sequence of Limnobacter thiooxidans CS-K2T, Isolated from freshwater lake sediments in Bavaria, Germany.</title>
        <authorList>
            <person name="Naruki M."/>
            <person name="Watanabe A."/>
            <person name="Warashina T."/>
            <person name="Morita T."/>
            <person name="Arakawa K."/>
        </authorList>
    </citation>
    <scope>NUCLEOTIDE SEQUENCE [LARGE SCALE GENOMIC DNA]</scope>
    <source>
        <strain evidence="12 13">CS-K2</strain>
    </source>
</reference>
<dbReference type="PROSITE" id="PS50059">
    <property type="entry name" value="FKBP_PPIASE"/>
    <property type="match status" value="1"/>
</dbReference>
<evidence type="ECO:0000313" key="12">
    <source>
        <dbReference type="EMBL" id="BET25406.1"/>
    </source>
</evidence>
<dbReference type="PANTHER" id="PTHR47861">
    <property type="entry name" value="FKBP-TYPE PEPTIDYL-PROLYL CIS-TRANS ISOMERASE SLYD"/>
    <property type="match status" value="1"/>
</dbReference>
<dbReference type="Gene3D" id="2.40.10.330">
    <property type="match status" value="1"/>
</dbReference>
<keyword evidence="7 9" id="KW-0413">Isomerase</keyword>
<evidence type="ECO:0000256" key="9">
    <source>
        <dbReference type="PROSITE-ProRule" id="PRU00277"/>
    </source>
</evidence>
<keyword evidence="13" id="KW-1185">Reference proteome</keyword>
<evidence type="ECO:0000313" key="13">
    <source>
        <dbReference type="Proteomes" id="UP001329151"/>
    </source>
</evidence>
<evidence type="ECO:0000256" key="5">
    <source>
        <dbReference type="ARBA" id="ARBA00023110"/>
    </source>
</evidence>
<dbReference type="PANTHER" id="PTHR47861:SF3">
    <property type="entry name" value="FKBP-TYPE PEPTIDYL-PROLYL CIS-TRANS ISOMERASE SLYD"/>
    <property type="match status" value="1"/>
</dbReference>
<dbReference type="GO" id="GO:0003755">
    <property type="term" value="F:peptidyl-prolyl cis-trans isomerase activity"/>
    <property type="evidence" value="ECO:0007669"/>
    <property type="project" value="UniProtKB-UniRule"/>
</dbReference>
<dbReference type="InterPro" id="IPR001179">
    <property type="entry name" value="PPIase_FKBP_dom"/>
</dbReference>
<comment type="similarity">
    <text evidence="3 10">Belongs to the FKBP-type PPIase family.</text>
</comment>
<dbReference type="EC" id="5.2.1.8" evidence="10"/>
<evidence type="ECO:0000256" key="8">
    <source>
        <dbReference type="ARBA" id="ARBA00037071"/>
    </source>
</evidence>
<organism evidence="12 13">
    <name type="scientific">Limnobacter thiooxidans</name>
    <dbReference type="NCBI Taxonomy" id="131080"/>
    <lineage>
        <taxon>Bacteria</taxon>
        <taxon>Pseudomonadati</taxon>
        <taxon>Pseudomonadota</taxon>
        <taxon>Betaproteobacteria</taxon>
        <taxon>Burkholderiales</taxon>
        <taxon>Burkholderiaceae</taxon>
        <taxon>Limnobacter</taxon>
    </lineage>
</organism>
<dbReference type="InterPro" id="IPR046357">
    <property type="entry name" value="PPIase_dom_sf"/>
</dbReference>
<dbReference type="GO" id="GO:0042026">
    <property type="term" value="P:protein refolding"/>
    <property type="evidence" value="ECO:0007669"/>
    <property type="project" value="UniProtKB-ARBA"/>
</dbReference>
<evidence type="ECO:0000256" key="3">
    <source>
        <dbReference type="ARBA" id="ARBA00006577"/>
    </source>
</evidence>
<evidence type="ECO:0000256" key="1">
    <source>
        <dbReference type="ARBA" id="ARBA00000971"/>
    </source>
</evidence>
<dbReference type="KEGG" id="lto:RGQ30_09070"/>
<evidence type="ECO:0000259" key="11">
    <source>
        <dbReference type="PROSITE" id="PS50059"/>
    </source>
</evidence>
<evidence type="ECO:0000256" key="2">
    <source>
        <dbReference type="ARBA" id="ARBA00004496"/>
    </source>
</evidence>
<dbReference type="RefSeq" id="WP_130558111.1">
    <property type="nucleotide sequence ID" value="NZ_AP028947.1"/>
</dbReference>